<dbReference type="AlphaFoldDB" id="A0A382C791"/>
<accession>A0A382C791</accession>
<evidence type="ECO:0000313" key="1">
    <source>
        <dbReference type="EMBL" id="SVB21978.1"/>
    </source>
</evidence>
<feature type="non-terminal residue" evidence="1">
    <location>
        <position position="1"/>
    </location>
</feature>
<protein>
    <submittedName>
        <fullName evidence="1">Uncharacterized protein</fullName>
    </submittedName>
</protein>
<proteinExistence type="predicted"/>
<gene>
    <name evidence="1" type="ORF">METZ01_LOCUS174832</name>
</gene>
<reference evidence="1" key="1">
    <citation type="submission" date="2018-05" db="EMBL/GenBank/DDBJ databases">
        <authorList>
            <person name="Lanie J.A."/>
            <person name="Ng W.-L."/>
            <person name="Kazmierczak K.M."/>
            <person name="Andrzejewski T.M."/>
            <person name="Davidsen T.M."/>
            <person name="Wayne K.J."/>
            <person name="Tettelin H."/>
            <person name="Glass J.I."/>
            <person name="Rusch D."/>
            <person name="Podicherti R."/>
            <person name="Tsui H.-C.T."/>
            <person name="Winkler M.E."/>
        </authorList>
    </citation>
    <scope>NUCLEOTIDE SEQUENCE</scope>
</reference>
<name>A0A382C791_9ZZZZ</name>
<organism evidence="1">
    <name type="scientific">marine metagenome</name>
    <dbReference type="NCBI Taxonomy" id="408172"/>
    <lineage>
        <taxon>unclassified sequences</taxon>
        <taxon>metagenomes</taxon>
        <taxon>ecological metagenomes</taxon>
    </lineage>
</organism>
<sequence length="45" mass="5295">PNSGQCNDYHIYCIKKTPRFIAQDFETKGPYQNCYQHQNSDSEKP</sequence>
<dbReference type="EMBL" id="UINC01033153">
    <property type="protein sequence ID" value="SVB21978.1"/>
    <property type="molecule type" value="Genomic_DNA"/>
</dbReference>